<organism evidence="4 5">
    <name type="scientific">Nocardioides panacisoli</name>
    <dbReference type="NCBI Taxonomy" id="627624"/>
    <lineage>
        <taxon>Bacteria</taxon>
        <taxon>Bacillati</taxon>
        <taxon>Actinomycetota</taxon>
        <taxon>Actinomycetes</taxon>
        <taxon>Propionibacteriales</taxon>
        <taxon>Nocardioidaceae</taxon>
        <taxon>Nocardioides</taxon>
    </lineage>
</organism>
<proteinExistence type="predicted"/>
<evidence type="ECO:0000259" key="3">
    <source>
        <dbReference type="Pfam" id="PF13579"/>
    </source>
</evidence>
<protein>
    <submittedName>
        <fullName evidence="4">Glycosyltransferase</fullName>
    </submittedName>
</protein>
<accession>A0ABP7IQ17</accession>
<comment type="caution">
    <text evidence="4">The sequence shown here is derived from an EMBL/GenBank/DDBJ whole genome shotgun (WGS) entry which is preliminary data.</text>
</comment>
<dbReference type="Proteomes" id="UP001501821">
    <property type="component" value="Unassembled WGS sequence"/>
</dbReference>
<evidence type="ECO:0000313" key="5">
    <source>
        <dbReference type="Proteomes" id="UP001501821"/>
    </source>
</evidence>
<dbReference type="InterPro" id="IPR028098">
    <property type="entry name" value="Glyco_trans_4-like_N"/>
</dbReference>
<sequence>METLMPFRVLHVVESLGGGVLTSVLAMVDATPGLEHHLAVWPRRSHADTGDDLAAFASVSTLSHHAVRAVVDLRELVGRLRPAEVHAHSSYAGLLARVVRPSTGVVYSPHCFAFERADLGSTTRRLVRRVERSLVGRTSVLVACSPFEATLAAELGHREVVTVPNRALDLPDVRARFATPLRVVTAGRVGRQKDWRYLLTVKGYLEEVLGGRVEWEWLGGGDEAGEDALREHGIHVTGWLPRGDVVRRLADAQVYVHTAAWEAAPISILEASAVGLPIAARGITTLVSLEVPGTVATAADLAARIVGLGDPNTWAAEQHRSLVFSSVHSADLQRDRLYAAYGHVPAELALR</sequence>
<keyword evidence="5" id="KW-1185">Reference proteome</keyword>
<dbReference type="Gene3D" id="3.40.50.2000">
    <property type="entry name" value="Glycogen Phosphorylase B"/>
    <property type="match status" value="2"/>
</dbReference>
<reference evidence="5" key="1">
    <citation type="journal article" date="2019" name="Int. J. Syst. Evol. Microbiol.">
        <title>The Global Catalogue of Microorganisms (GCM) 10K type strain sequencing project: providing services to taxonomists for standard genome sequencing and annotation.</title>
        <authorList>
            <consortium name="The Broad Institute Genomics Platform"/>
            <consortium name="The Broad Institute Genome Sequencing Center for Infectious Disease"/>
            <person name="Wu L."/>
            <person name="Ma J."/>
        </authorList>
    </citation>
    <scope>NUCLEOTIDE SEQUENCE [LARGE SCALE GENOMIC DNA]</scope>
    <source>
        <strain evidence="5">JCM 16953</strain>
    </source>
</reference>
<evidence type="ECO:0000256" key="2">
    <source>
        <dbReference type="ARBA" id="ARBA00022679"/>
    </source>
</evidence>
<dbReference type="EMBL" id="BAABAH010000009">
    <property type="protein sequence ID" value="GAA3824065.1"/>
    <property type="molecule type" value="Genomic_DNA"/>
</dbReference>
<name>A0ABP7IQ17_9ACTN</name>
<gene>
    <name evidence="4" type="ORF">GCM10022242_26910</name>
</gene>
<feature type="domain" description="Glycosyltransferase subfamily 4-like N-terminal" evidence="3">
    <location>
        <begin position="18"/>
        <end position="165"/>
    </location>
</feature>
<keyword evidence="2" id="KW-0808">Transferase</keyword>
<dbReference type="Pfam" id="PF13692">
    <property type="entry name" value="Glyco_trans_1_4"/>
    <property type="match status" value="1"/>
</dbReference>
<evidence type="ECO:0000313" key="4">
    <source>
        <dbReference type="EMBL" id="GAA3824065.1"/>
    </source>
</evidence>
<keyword evidence="1" id="KW-0328">Glycosyltransferase</keyword>
<evidence type="ECO:0000256" key="1">
    <source>
        <dbReference type="ARBA" id="ARBA00022676"/>
    </source>
</evidence>
<dbReference type="SUPFAM" id="SSF53756">
    <property type="entry name" value="UDP-Glycosyltransferase/glycogen phosphorylase"/>
    <property type="match status" value="1"/>
</dbReference>
<dbReference type="Pfam" id="PF13579">
    <property type="entry name" value="Glyco_trans_4_4"/>
    <property type="match status" value="1"/>
</dbReference>